<keyword evidence="2" id="KW-1185">Reference proteome</keyword>
<dbReference type="EMBL" id="CAJNNV010014804">
    <property type="protein sequence ID" value="CAE8602911.1"/>
    <property type="molecule type" value="Genomic_DNA"/>
</dbReference>
<organism evidence="1 2">
    <name type="scientific">Polarella glacialis</name>
    <name type="common">Dinoflagellate</name>
    <dbReference type="NCBI Taxonomy" id="89957"/>
    <lineage>
        <taxon>Eukaryota</taxon>
        <taxon>Sar</taxon>
        <taxon>Alveolata</taxon>
        <taxon>Dinophyceae</taxon>
        <taxon>Suessiales</taxon>
        <taxon>Suessiaceae</taxon>
        <taxon>Polarella</taxon>
    </lineage>
</organism>
<feature type="non-terminal residue" evidence="1">
    <location>
        <position position="152"/>
    </location>
</feature>
<gene>
    <name evidence="1" type="ORF">PGLA1383_LOCUS21142</name>
</gene>
<evidence type="ECO:0000313" key="2">
    <source>
        <dbReference type="Proteomes" id="UP000654075"/>
    </source>
</evidence>
<name>A0A813EP75_POLGL</name>
<dbReference type="SUPFAM" id="SSF52091">
    <property type="entry name" value="SpoIIaa-like"/>
    <property type="match status" value="1"/>
</dbReference>
<dbReference type="AlphaFoldDB" id="A0A813EP75"/>
<accession>A0A813EP75</accession>
<protein>
    <recommendedName>
        <fullName evidence="3">STAS/SEC14 domain-containing protein</fullName>
    </recommendedName>
</protein>
<dbReference type="InterPro" id="IPR021866">
    <property type="entry name" value="SpoIIAA-like"/>
</dbReference>
<reference evidence="1" key="1">
    <citation type="submission" date="2021-02" db="EMBL/GenBank/DDBJ databases">
        <authorList>
            <person name="Dougan E. K."/>
            <person name="Rhodes N."/>
            <person name="Thang M."/>
            <person name="Chan C."/>
        </authorList>
    </citation>
    <scope>NUCLEOTIDE SEQUENCE</scope>
</reference>
<dbReference type="Proteomes" id="UP000654075">
    <property type="component" value="Unassembled WGS sequence"/>
</dbReference>
<sequence>ADYLGLQPALVQGWTSAPSVLLNESHADTLGNGWVAVDSSGHLDATLIGFGTQAVTQGCVDSCVASISQLGPGWKQGILGFFDVSQGYGCSPFAVPGLVGFLTEHGARFSRIAVVARGAPLHISQLVAKAAKFRRIRFFASAEEARRWLNRL</sequence>
<dbReference type="Pfam" id="PF11964">
    <property type="entry name" value="SpoIIAA-like"/>
    <property type="match status" value="1"/>
</dbReference>
<evidence type="ECO:0000313" key="1">
    <source>
        <dbReference type="EMBL" id="CAE8602911.1"/>
    </source>
</evidence>
<proteinExistence type="predicted"/>
<dbReference type="InterPro" id="IPR036513">
    <property type="entry name" value="STAS_dom_sf"/>
</dbReference>
<evidence type="ECO:0008006" key="3">
    <source>
        <dbReference type="Google" id="ProtNLM"/>
    </source>
</evidence>
<comment type="caution">
    <text evidence="1">The sequence shown here is derived from an EMBL/GenBank/DDBJ whole genome shotgun (WGS) entry which is preliminary data.</text>
</comment>